<protein>
    <submittedName>
        <fullName evidence="1">Uncharacterized protein</fullName>
    </submittedName>
</protein>
<evidence type="ECO:0000313" key="1">
    <source>
        <dbReference type="EMBL" id="KJL34462.1"/>
    </source>
</evidence>
<name>A0A0F0LMK7_9MICO</name>
<dbReference type="Proteomes" id="UP000033740">
    <property type="component" value="Unassembled WGS sequence"/>
</dbReference>
<accession>A0A0F0LMK7</accession>
<gene>
    <name evidence="1" type="ORF">RS86_00948</name>
</gene>
<keyword evidence="2" id="KW-1185">Reference proteome</keyword>
<dbReference type="STRING" id="582680.RS86_00948"/>
<reference evidence="1 2" key="1">
    <citation type="submission" date="2015-02" db="EMBL/GenBank/DDBJ databases">
        <title>Draft genome sequences of ten Microbacterium spp. with emphasis on heavy metal contaminated environments.</title>
        <authorList>
            <person name="Corretto E."/>
        </authorList>
    </citation>
    <scope>NUCLEOTIDE SEQUENCE [LARGE SCALE GENOMIC DNA]</scope>
    <source>
        <strain evidence="1 2">ARN176</strain>
    </source>
</reference>
<dbReference type="EMBL" id="JYIX01000028">
    <property type="protein sequence ID" value="KJL34462.1"/>
    <property type="molecule type" value="Genomic_DNA"/>
</dbReference>
<evidence type="ECO:0000313" key="2">
    <source>
        <dbReference type="Proteomes" id="UP000033740"/>
    </source>
</evidence>
<sequence length="309" mass="33826">MADPEARAQDFALALRRAIADSGLTLSGTHQRLLANGNRVALTTLSYWRSGDRLPEGAASLSAVEDLERILRVDRGSLRDRIPPAARLGTLAAPRVPFDEERERRETEETLAALDAAPQLAIRDLSTHMTVYTRPDGAVERTEFQCVIQVTRGIVSEIPLIDVAPEETDTMSEIFDVVGGRLDREYQHPGRLLSGIVIALDEPVAAGETFTLDFAERLPPGYPARRSAWHATARRAKETVIRVIFPEGAEPDWCEEYVETESGEEYSGPAALRGRIAHTVRHGFGPGVLGLRWGGTTQNGRTPADPNTG</sequence>
<dbReference type="AlphaFoldDB" id="A0A0F0LMK7"/>
<comment type="caution">
    <text evidence="1">The sequence shown here is derived from an EMBL/GenBank/DDBJ whole genome shotgun (WGS) entry which is preliminary data.</text>
</comment>
<organism evidence="1 2">
    <name type="scientific">Microbacterium azadirachtae</name>
    <dbReference type="NCBI Taxonomy" id="582680"/>
    <lineage>
        <taxon>Bacteria</taxon>
        <taxon>Bacillati</taxon>
        <taxon>Actinomycetota</taxon>
        <taxon>Actinomycetes</taxon>
        <taxon>Micrococcales</taxon>
        <taxon>Microbacteriaceae</taxon>
        <taxon>Microbacterium</taxon>
    </lineage>
</organism>
<proteinExistence type="predicted"/>
<dbReference type="RefSeq" id="WP_045271066.1">
    <property type="nucleotide sequence ID" value="NZ_JYIX01000028.1"/>
</dbReference>
<dbReference type="PATRIC" id="fig|582680.6.peg.975"/>